<sequence length="178" mass="20465">MDTGSDMRESTVRRRCRELLRQLDIRPPLDVADLCRRFGEWRNRPVRLVPHPFEVPGPSGLWVQTESADYIFYQERTSAPHQDHIILHELGHIFADHPSDELNIAGQEPQTSSSFPPATRILRRTCYDTDHEREAELIATIILEWASVLKATHSLLLDENAPQGEQLNTSLVNHQGWL</sequence>
<dbReference type="RefSeq" id="WP_386194335.1">
    <property type="nucleotide sequence ID" value="NZ_JBHSBC010000034.1"/>
</dbReference>
<evidence type="ECO:0000313" key="1">
    <source>
        <dbReference type="EMBL" id="MFC3984443.1"/>
    </source>
</evidence>
<protein>
    <recommendedName>
        <fullName evidence="3">IrrE N-terminal-like domain-containing protein</fullName>
    </recommendedName>
</protein>
<reference evidence="2" key="1">
    <citation type="journal article" date="2019" name="Int. J. Syst. Evol. Microbiol.">
        <title>The Global Catalogue of Microorganisms (GCM) 10K type strain sequencing project: providing services to taxonomists for standard genome sequencing and annotation.</title>
        <authorList>
            <consortium name="The Broad Institute Genomics Platform"/>
            <consortium name="The Broad Institute Genome Sequencing Center for Infectious Disease"/>
            <person name="Wu L."/>
            <person name="Ma J."/>
        </authorList>
    </citation>
    <scope>NUCLEOTIDE SEQUENCE [LARGE SCALE GENOMIC DNA]</scope>
    <source>
        <strain evidence="2">TBRC 7912</strain>
    </source>
</reference>
<evidence type="ECO:0008006" key="3">
    <source>
        <dbReference type="Google" id="ProtNLM"/>
    </source>
</evidence>
<dbReference type="EMBL" id="JBHSBC010000034">
    <property type="protein sequence ID" value="MFC3984443.1"/>
    <property type="molecule type" value="Genomic_DNA"/>
</dbReference>
<organism evidence="1 2">
    <name type="scientific">Streptosporangium jomthongense</name>
    <dbReference type="NCBI Taxonomy" id="1193683"/>
    <lineage>
        <taxon>Bacteria</taxon>
        <taxon>Bacillati</taxon>
        <taxon>Actinomycetota</taxon>
        <taxon>Actinomycetes</taxon>
        <taxon>Streptosporangiales</taxon>
        <taxon>Streptosporangiaceae</taxon>
        <taxon>Streptosporangium</taxon>
    </lineage>
</organism>
<keyword evidence="2" id="KW-1185">Reference proteome</keyword>
<accession>A0ABV8FAW5</accession>
<dbReference type="Gene3D" id="1.10.10.2910">
    <property type="match status" value="1"/>
</dbReference>
<gene>
    <name evidence="1" type="ORF">ACFOYY_30200</name>
</gene>
<proteinExistence type="predicted"/>
<comment type="caution">
    <text evidence="1">The sequence shown here is derived from an EMBL/GenBank/DDBJ whole genome shotgun (WGS) entry which is preliminary data.</text>
</comment>
<evidence type="ECO:0000313" key="2">
    <source>
        <dbReference type="Proteomes" id="UP001595698"/>
    </source>
</evidence>
<name>A0ABV8FAW5_9ACTN</name>
<dbReference type="Proteomes" id="UP001595698">
    <property type="component" value="Unassembled WGS sequence"/>
</dbReference>